<dbReference type="OrthoDB" id="5149684at2"/>
<feature type="domain" description="DUF6801" evidence="2">
    <location>
        <begin position="42"/>
        <end position="193"/>
    </location>
</feature>
<keyword evidence="1" id="KW-0732">Signal</keyword>
<evidence type="ECO:0000256" key="1">
    <source>
        <dbReference type="SAM" id="SignalP"/>
    </source>
</evidence>
<sequence length="227" mass="22442">MTSTIKHRLVGATGVVALLGAGMSAAVAVAPGADAATSAKLNYNCTATVLGTKMSQGVWTATVTATTPASVTVGAAIAAPKITASVTSSTVAANTLRELGITSLTGTSTANYTFGTGARTVALTIPKTAVPKTGTITTSASGTGKAEVAPKTVGSIVVKIGNFTASLQTYQGTTKSALLPISCTLVAGQNTTLTTIKVVAAKKASVNSVSALAKLDRVAAEQRRTIG</sequence>
<gene>
    <name evidence="3" type="ORF">BKA23_2290</name>
</gene>
<dbReference type="EMBL" id="VIVQ01000002">
    <property type="protein sequence ID" value="TWE09945.1"/>
    <property type="molecule type" value="Genomic_DNA"/>
</dbReference>
<keyword evidence="4" id="KW-1185">Reference proteome</keyword>
<proteinExistence type="predicted"/>
<feature type="signal peptide" evidence="1">
    <location>
        <begin position="1"/>
        <end position="28"/>
    </location>
</feature>
<accession>A0A561E2V2</accession>
<dbReference type="InterPro" id="IPR046542">
    <property type="entry name" value="DUF6801"/>
</dbReference>
<name>A0A561E2V2_9MICO</name>
<evidence type="ECO:0000313" key="4">
    <source>
        <dbReference type="Proteomes" id="UP000318297"/>
    </source>
</evidence>
<organism evidence="3 4">
    <name type="scientific">Rudaeicoccus suwonensis</name>
    <dbReference type="NCBI Taxonomy" id="657409"/>
    <lineage>
        <taxon>Bacteria</taxon>
        <taxon>Bacillati</taxon>
        <taxon>Actinomycetota</taxon>
        <taxon>Actinomycetes</taxon>
        <taxon>Micrococcales</taxon>
        <taxon>Dermacoccaceae</taxon>
        <taxon>Rudaeicoccus</taxon>
    </lineage>
</organism>
<feature type="chain" id="PRO_5038753338" description="DUF6801 domain-containing protein" evidence="1">
    <location>
        <begin position="29"/>
        <end position="227"/>
    </location>
</feature>
<protein>
    <recommendedName>
        <fullName evidence="2">DUF6801 domain-containing protein</fullName>
    </recommendedName>
</protein>
<comment type="caution">
    <text evidence="3">The sequence shown here is derived from an EMBL/GenBank/DDBJ whole genome shotgun (WGS) entry which is preliminary data.</text>
</comment>
<dbReference type="Pfam" id="PF20611">
    <property type="entry name" value="DUF6801"/>
    <property type="match status" value="1"/>
</dbReference>
<dbReference type="Proteomes" id="UP000318297">
    <property type="component" value="Unassembled WGS sequence"/>
</dbReference>
<reference evidence="3 4" key="1">
    <citation type="submission" date="2019-06" db="EMBL/GenBank/DDBJ databases">
        <title>Sequencing the genomes of 1000 actinobacteria strains.</title>
        <authorList>
            <person name="Klenk H.-P."/>
        </authorList>
    </citation>
    <scope>NUCLEOTIDE SEQUENCE [LARGE SCALE GENOMIC DNA]</scope>
    <source>
        <strain evidence="3 4">DSM 19560</strain>
    </source>
</reference>
<dbReference type="AlphaFoldDB" id="A0A561E2V2"/>
<evidence type="ECO:0000259" key="2">
    <source>
        <dbReference type="Pfam" id="PF20611"/>
    </source>
</evidence>
<evidence type="ECO:0000313" key="3">
    <source>
        <dbReference type="EMBL" id="TWE09945.1"/>
    </source>
</evidence>
<dbReference type="RefSeq" id="WP_145228688.1">
    <property type="nucleotide sequence ID" value="NZ_VIVQ01000002.1"/>
</dbReference>